<dbReference type="InterPro" id="IPR028081">
    <property type="entry name" value="Leu-bd"/>
</dbReference>
<evidence type="ECO:0000313" key="7">
    <source>
        <dbReference type="Proteomes" id="UP000225379"/>
    </source>
</evidence>
<dbReference type="CDD" id="cd06359">
    <property type="entry name" value="PBP1_Nba-like"/>
    <property type="match status" value="1"/>
</dbReference>
<dbReference type="Pfam" id="PF13458">
    <property type="entry name" value="Peripla_BP_6"/>
    <property type="match status" value="1"/>
</dbReference>
<evidence type="ECO:0000259" key="5">
    <source>
        <dbReference type="Pfam" id="PF13458"/>
    </source>
</evidence>
<dbReference type="PANTHER" id="PTHR30483">
    <property type="entry name" value="LEUCINE-SPECIFIC-BINDING PROTEIN"/>
    <property type="match status" value="1"/>
</dbReference>
<dbReference type="RefSeq" id="WP_098738417.1">
    <property type="nucleotide sequence ID" value="NZ_PDKW01000042.1"/>
</dbReference>
<dbReference type="PROSITE" id="PS51318">
    <property type="entry name" value="TAT"/>
    <property type="match status" value="1"/>
</dbReference>
<dbReference type="InterPro" id="IPR028082">
    <property type="entry name" value="Peripla_BP_I"/>
</dbReference>
<feature type="domain" description="Leucine-binding protein" evidence="5">
    <location>
        <begin position="36"/>
        <end position="369"/>
    </location>
</feature>
<evidence type="ECO:0000256" key="1">
    <source>
        <dbReference type="ARBA" id="ARBA00010062"/>
    </source>
</evidence>
<comment type="similarity">
    <text evidence="1">Belongs to the leucine-binding protein family.</text>
</comment>
<dbReference type="AlphaFoldDB" id="A0A2B8BEA4"/>
<comment type="caution">
    <text evidence="6">The sequence shown here is derived from an EMBL/GenBank/DDBJ whole genome shotgun (WGS) entry which is preliminary data.</text>
</comment>
<dbReference type="GO" id="GO:0006865">
    <property type="term" value="P:amino acid transport"/>
    <property type="evidence" value="ECO:0007669"/>
    <property type="project" value="UniProtKB-KW"/>
</dbReference>
<dbReference type="OrthoDB" id="435355at2"/>
<keyword evidence="2 4" id="KW-0732">Signal</keyword>
<feature type="signal peptide" evidence="4">
    <location>
        <begin position="1"/>
        <end position="31"/>
    </location>
</feature>
<dbReference type="Gene3D" id="3.40.50.2300">
    <property type="match status" value="2"/>
</dbReference>
<evidence type="ECO:0000256" key="4">
    <source>
        <dbReference type="SAM" id="SignalP"/>
    </source>
</evidence>
<name>A0A2B8BEA4_9PROT</name>
<keyword evidence="3" id="KW-0813">Transport</keyword>
<feature type="chain" id="PRO_5013174363" evidence="4">
    <location>
        <begin position="32"/>
        <end position="398"/>
    </location>
</feature>
<sequence>MNRRSFLTTTAATATVAATGGFAFAPSIARAQTQAVKVAFVGTLSGPGAALGTHLRDGWLAGVTRLNNQLGGRAVETLVIDDELKPDVAVSKVRAALERDKVDFVVGVVFSNMLQAIVRPVTESNTFLITANAGPSTLAGKGCSPFLFSSAYQNDQPHATMGQAAQDLGYKRVFILVPNYQAGKDAVAGFRSRYKGEVVDEVYVPLSQLDFSTEVTKIAAAKPDAIFTFMPGALGVNLVRQYRQAGLANIPFLSTFTVDESTLPAQGESALDFYTAATWAPNFDNPHSRRFVQEFEAAYGYVPSNFAAHAYDAAHMLDAAIRRTKGDVADKAALRTALEAGDFPSVRGALRLGPNHFPIQDFWLCKVAKRADGKFQTETVRKVLSADADGYAASCKMG</sequence>
<organism evidence="6 7">
    <name type="scientific">Azospirillum palustre</name>
    <dbReference type="NCBI Taxonomy" id="2044885"/>
    <lineage>
        <taxon>Bacteria</taxon>
        <taxon>Pseudomonadati</taxon>
        <taxon>Pseudomonadota</taxon>
        <taxon>Alphaproteobacteria</taxon>
        <taxon>Rhodospirillales</taxon>
        <taxon>Azospirillaceae</taxon>
        <taxon>Azospirillum</taxon>
    </lineage>
</organism>
<dbReference type="Proteomes" id="UP000225379">
    <property type="component" value="Unassembled WGS sequence"/>
</dbReference>
<dbReference type="InterPro" id="IPR051010">
    <property type="entry name" value="BCAA_transport"/>
</dbReference>
<evidence type="ECO:0000256" key="2">
    <source>
        <dbReference type="ARBA" id="ARBA00022729"/>
    </source>
</evidence>
<keyword evidence="3" id="KW-0029">Amino-acid transport</keyword>
<keyword evidence="7" id="KW-1185">Reference proteome</keyword>
<dbReference type="InterPro" id="IPR006311">
    <property type="entry name" value="TAT_signal"/>
</dbReference>
<gene>
    <name evidence="6" type="ORF">CRT60_20730</name>
</gene>
<dbReference type="InterPro" id="IPR019546">
    <property type="entry name" value="TAT_signal_bac_arc"/>
</dbReference>
<dbReference type="PANTHER" id="PTHR30483:SF6">
    <property type="entry name" value="PERIPLASMIC BINDING PROTEIN OF ABC TRANSPORTER FOR NATURAL AMINO ACIDS"/>
    <property type="match status" value="1"/>
</dbReference>
<dbReference type="NCBIfam" id="TIGR01409">
    <property type="entry name" value="TAT_signal_seq"/>
    <property type="match status" value="1"/>
</dbReference>
<dbReference type="EMBL" id="PDKW01000042">
    <property type="protein sequence ID" value="PGH55702.1"/>
    <property type="molecule type" value="Genomic_DNA"/>
</dbReference>
<proteinExistence type="inferred from homology"/>
<evidence type="ECO:0000256" key="3">
    <source>
        <dbReference type="ARBA" id="ARBA00022970"/>
    </source>
</evidence>
<evidence type="ECO:0000313" key="6">
    <source>
        <dbReference type="EMBL" id="PGH55702.1"/>
    </source>
</evidence>
<accession>A0A2B8BEA4</accession>
<dbReference type="SUPFAM" id="SSF53822">
    <property type="entry name" value="Periplasmic binding protein-like I"/>
    <property type="match status" value="1"/>
</dbReference>
<protein>
    <submittedName>
        <fullName evidence="6">ABC transporter substrate-binding protein</fullName>
    </submittedName>
</protein>
<reference evidence="7" key="1">
    <citation type="submission" date="2017-10" db="EMBL/GenBank/DDBJ databases">
        <authorList>
            <person name="Kravchenko I.K."/>
            <person name="Grouzdev D.S."/>
        </authorList>
    </citation>
    <scope>NUCLEOTIDE SEQUENCE [LARGE SCALE GENOMIC DNA]</scope>
    <source>
        <strain evidence="7">B2</strain>
    </source>
</reference>